<name>A0A811V4I2_CERCA</name>
<dbReference type="EMBL" id="CAJHJT010000034">
    <property type="protein sequence ID" value="CAD7005285.1"/>
    <property type="molecule type" value="Genomic_DNA"/>
</dbReference>
<evidence type="ECO:0000313" key="2">
    <source>
        <dbReference type="EMBL" id="CAD7005285.1"/>
    </source>
</evidence>
<comment type="caution">
    <text evidence="2">The sequence shown here is derived from an EMBL/GenBank/DDBJ whole genome shotgun (WGS) entry which is preliminary data.</text>
</comment>
<organism evidence="2 3">
    <name type="scientific">Ceratitis capitata</name>
    <name type="common">Mediterranean fruit fly</name>
    <name type="synonym">Tephritis capitata</name>
    <dbReference type="NCBI Taxonomy" id="7213"/>
    <lineage>
        <taxon>Eukaryota</taxon>
        <taxon>Metazoa</taxon>
        <taxon>Ecdysozoa</taxon>
        <taxon>Arthropoda</taxon>
        <taxon>Hexapoda</taxon>
        <taxon>Insecta</taxon>
        <taxon>Pterygota</taxon>
        <taxon>Neoptera</taxon>
        <taxon>Endopterygota</taxon>
        <taxon>Diptera</taxon>
        <taxon>Brachycera</taxon>
        <taxon>Muscomorpha</taxon>
        <taxon>Tephritoidea</taxon>
        <taxon>Tephritidae</taxon>
        <taxon>Ceratitis</taxon>
        <taxon>Ceratitis</taxon>
    </lineage>
</organism>
<accession>A0A811V4I2</accession>
<proteinExistence type="predicted"/>
<dbReference type="AlphaFoldDB" id="A0A811V4I2"/>
<keyword evidence="1" id="KW-0732">Signal</keyword>
<evidence type="ECO:0000256" key="1">
    <source>
        <dbReference type="SAM" id="SignalP"/>
    </source>
</evidence>
<feature type="chain" id="PRO_5032467699" evidence="1">
    <location>
        <begin position="18"/>
        <end position="102"/>
    </location>
</feature>
<gene>
    <name evidence="2" type="ORF">CCAP1982_LOCUS13642</name>
</gene>
<keyword evidence="3" id="KW-1185">Reference proteome</keyword>
<sequence length="102" mass="11427">MVTLFVLIQLALPVCQLYNTTTATQHPMYSAVNMELNHMTAHFLLRKFQRAVRGGRARATTADMQLEATRVVALPPVVSNNKYNTKVLIQKGKVATKEQKKA</sequence>
<evidence type="ECO:0000313" key="3">
    <source>
        <dbReference type="Proteomes" id="UP000606786"/>
    </source>
</evidence>
<dbReference type="Proteomes" id="UP000606786">
    <property type="component" value="Unassembled WGS sequence"/>
</dbReference>
<reference evidence="2" key="1">
    <citation type="submission" date="2020-11" db="EMBL/GenBank/DDBJ databases">
        <authorList>
            <person name="Whitehead M."/>
        </authorList>
    </citation>
    <scope>NUCLEOTIDE SEQUENCE</scope>
    <source>
        <strain evidence="2">EGII</strain>
    </source>
</reference>
<protein>
    <submittedName>
        <fullName evidence="2">(Mediterranean fruit fly) hypothetical protein</fullName>
    </submittedName>
</protein>
<feature type="signal peptide" evidence="1">
    <location>
        <begin position="1"/>
        <end position="17"/>
    </location>
</feature>